<reference evidence="5 6" key="1">
    <citation type="journal article" date="2009" name="Science">
        <title>Green evolution and dynamic adaptations revealed by genomes of the marine picoeukaryotes Micromonas.</title>
        <authorList>
            <person name="Worden A.Z."/>
            <person name="Lee J.H."/>
            <person name="Mock T."/>
            <person name="Rouze P."/>
            <person name="Simmons M.P."/>
            <person name="Aerts A.L."/>
            <person name="Allen A.E."/>
            <person name="Cuvelier M.L."/>
            <person name="Derelle E."/>
            <person name="Everett M.V."/>
            <person name="Foulon E."/>
            <person name="Grimwood J."/>
            <person name="Gundlach H."/>
            <person name="Henrissat B."/>
            <person name="Napoli C."/>
            <person name="McDonald S.M."/>
            <person name="Parker M.S."/>
            <person name="Rombauts S."/>
            <person name="Salamov A."/>
            <person name="Von Dassow P."/>
            <person name="Badger J.H."/>
            <person name="Coutinho P.M."/>
            <person name="Demir E."/>
            <person name="Dubchak I."/>
            <person name="Gentemann C."/>
            <person name="Eikrem W."/>
            <person name="Gready J.E."/>
            <person name="John U."/>
            <person name="Lanier W."/>
            <person name="Lindquist E.A."/>
            <person name="Lucas S."/>
            <person name="Mayer K.F."/>
            <person name="Moreau H."/>
            <person name="Not F."/>
            <person name="Otillar R."/>
            <person name="Panaud O."/>
            <person name="Pangilinan J."/>
            <person name="Paulsen I."/>
            <person name="Piegu B."/>
            <person name="Poliakov A."/>
            <person name="Robbens S."/>
            <person name="Schmutz J."/>
            <person name="Toulza E."/>
            <person name="Wyss T."/>
            <person name="Zelensky A."/>
            <person name="Zhou K."/>
            <person name="Armbrust E.V."/>
            <person name="Bhattacharya D."/>
            <person name="Goodenough U.W."/>
            <person name="Van de Peer Y."/>
            <person name="Grigoriev I.V."/>
        </authorList>
    </citation>
    <scope>NUCLEOTIDE SEQUENCE [LARGE SCALE GENOMIC DNA]</scope>
    <source>
        <strain evidence="6">RCC299 / NOUM17</strain>
    </source>
</reference>
<dbReference type="OMA" id="PRYNSAI"/>
<evidence type="ECO:0000256" key="3">
    <source>
        <dbReference type="ARBA" id="ARBA00022833"/>
    </source>
</evidence>
<sequence length="299" mass="33396">MDPDEALARALQEEEDRAAAAALLAAERQDGGGEHARRVAFGARLESGVRTALAFEDPAARAHALSVVPVDRLEAEAAALVAESEAAANAHDAEDGDDTAGAKPLSLEDAVLLRALRWFKREFFTWCDKPACKTCGFKDVRHEGTGEPTAEERAHDAGRVETYRCPLCQAVTRFPRYNDARKLLETRTGRCGEWANAFTLICRAMGYDVRWCLDWTDHVWTEVWSVSQNRWLHCDSCEDVCDKPLLYDKGWGKRLTYVVAFGKDEAVDVTRRYVADYARCLGRRTECHEEWLAATLGAL</sequence>
<dbReference type="InterPro" id="IPR002931">
    <property type="entry name" value="Transglutaminase-like"/>
</dbReference>
<keyword evidence="6" id="KW-1185">Reference proteome</keyword>
<evidence type="ECO:0000313" key="5">
    <source>
        <dbReference type="EMBL" id="ACO66996.1"/>
    </source>
</evidence>
<evidence type="ECO:0000256" key="1">
    <source>
        <dbReference type="ARBA" id="ARBA00009390"/>
    </source>
</evidence>
<dbReference type="SMART" id="SM00460">
    <property type="entry name" value="TGc"/>
    <property type="match status" value="1"/>
</dbReference>
<gene>
    <name evidence="5" type="ORF">MICPUN_87722</name>
</gene>
<dbReference type="GO" id="GO:0005634">
    <property type="term" value="C:nucleus"/>
    <property type="evidence" value="ECO:0007669"/>
    <property type="project" value="TreeGrafter"/>
</dbReference>
<organism evidence="5 6">
    <name type="scientific">Micromonas commoda (strain RCC299 / NOUM17 / CCMP2709)</name>
    <name type="common">Picoplanktonic green alga</name>
    <dbReference type="NCBI Taxonomy" id="296587"/>
    <lineage>
        <taxon>Eukaryota</taxon>
        <taxon>Viridiplantae</taxon>
        <taxon>Chlorophyta</taxon>
        <taxon>Mamiellophyceae</taxon>
        <taxon>Mamiellales</taxon>
        <taxon>Mamiellaceae</taxon>
        <taxon>Micromonas</taxon>
    </lineage>
</organism>
<dbReference type="STRING" id="296587.C1EGB9"/>
<dbReference type="RefSeq" id="XP_002505738.1">
    <property type="nucleotide sequence ID" value="XM_002505692.1"/>
</dbReference>
<dbReference type="AlphaFoldDB" id="C1EGB9"/>
<dbReference type="FunFam" id="2.20.25.10:FF:000011">
    <property type="entry name" value="peptide-N(4)-(N-acetyl-beta- glucosaminyl)asparagine amidase"/>
    <property type="match status" value="1"/>
</dbReference>
<dbReference type="KEGG" id="mis:MICPUN_87722"/>
<dbReference type="PANTHER" id="PTHR12143">
    <property type="entry name" value="PEPTIDE N-GLYCANASE PNGASE -RELATED"/>
    <property type="match status" value="1"/>
</dbReference>
<evidence type="ECO:0000259" key="4">
    <source>
        <dbReference type="SMART" id="SM00460"/>
    </source>
</evidence>
<dbReference type="Proteomes" id="UP000002009">
    <property type="component" value="Chromosome 13"/>
</dbReference>
<dbReference type="PANTHER" id="PTHR12143:SF19">
    <property type="entry name" value="PEPTIDE-N(4)-(N-ACETYL-BETA-GLUCOSAMINYL)ASPARAGINE AMIDASE"/>
    <property type="match status" value="1"/>
</dbReference>
<dbReference type="InterPro" id="IPR038765">
    <property type="entry name" value="Papain-like_cys_pep_sf"/>
</dbReference>
<dbReference type="GO" id="GO:0046872">
    <property type="term" value="F:metal ion binding"/>
    <property type="evidence" value="ECO:0007669"/>
    <property type="project" value="UniProtKB-KW"/>
</dbReference>
<dbReference type="InParanoid" id="C1EGB9"/>
<dbReference type="eggNOG" id="KOG0909">
    <property type="taxonomic scope" value="Eukaryota"/>
</dbReference>
<comment type="similarity">
    <text evidence="1">Belongs to the transglutaminase-like superfamily. PNGase family.</text>
</comment>
<dbReference type="Gene3D" id="3.10.620.30">
    <property type="match status" value="1"/>
</dbReference>
<feature type="domain" description="Transglutaminase-like" evidence="4">
    <location>
        <begin position="183"/>
        <end position="238"/>
    </location>
</feature>
<dbReference type="GeneID" id="8248422"/>
<evidence type="ECO:0000256" key="2">
    <source>
        <dbReference type="ARBA" id="ARBA00022723"/>
    </source>
</evidence>
<feature type="non-terminal residue" evidence="5">
    <location>
        <position position="299"/>
    </location>
</feature>
<keyword evidence="2" id="KW-0479">Metal-binding</keyword>
<name>C1EGB9_MICCC</name>
<dbReference type="GO" id="GO:0000224">
    <property type="term" value="F:peptide-N4-(N-acetyl-beta-glucosaminyl)asparagine amidase activity"/>
    <property type="evidence" value="ECO:0007669"/>
    <property type="project" value="TreeGrafter"/>
</dbReference>
<protein>
    <recommendedName>
        <fullName evidence="4">Transglutaminase-like domain-containing protein</fullName>
    </recommendedName>
</protein>
<dbReference type="EMBL" id="CP001331">
    <property type="protein sequence ID" value="ACO66996.1"/>
    <property type="molecule type" value="Genomic_DNA"/>
</dbReference>
<dbReference type="Pfam" id="PF01841">
    <property type="entry name" value="Transglut_core"/>
    <property type="match status" value="1"/>
</dbReference>
<dbReference type="OrthoDB" id="409136at2759"/>
<accession>C1EGB9</accession>
<dbReference type="Gene3D" id="2.20.25.10">
    <property type="match status" value="1"/>
</dbReference>
<dbReference type="GO" id="GO:0005829">
    <property type="term" value="C:cytosol"/>
    <property type="evidence" value="ECO:0007669"/>
    <property type="project" value="TreeGrafter"/>
</dbReference>
<proteinExistence type="inferred from homology"/>
<keyword evidence="3" id="KW-0862">Zinc</keyword>
<dbReference type="SUPFAM" id="SSF54001">
    <property type="entry name" value="Cysteine proteinases"/>
    <property type="match status" value="1"/>
</dbReference>
<dbReference type="InterPro" id="IPR050883">
    <property type="entry name" value="PNGase"/>
</dbReference>
<dbReference type="GO" id="GO:0006516">
    <property type="term" value="P:glycoprotein catabolic process"/>
    <property type="evidence" value="ECO:0007669"/>
    <property type="project" value="TreeGrafter"/>
</dbReference>
<evidence type="ECO:0000313" key="6">
    <source>
        <dbReference type="Proteomes" id="UP000002009"/>
    </source>
</evidence>